<evidence type="ECO:0000256" key="10">
    <source>
        <dbReference type="ARBA" id="ARBA00023242"/>
    </source>
</evidence>
<evidence type="ECO:0000256" key="3">
    <source>
        <dbReference type="ARBA" id="ARBA00022454"/>
    </source>
</evidence>
<evidence type="ECO:0000256" key="5">
    <source>
        <dbReference type="ARBA" id="ARBA00022553"/>
    </source>
</evidence>
<dbReference type="FunFam" id="3.40.50.10190:FF:000008">
    <property type="entry name" value="X-ray repair cross complementing 1"/>
    <property type="match status" value="1"/>
</dbReference>
<proteinExistence type="predicted"/>
<dbReference type="InterPro" id="IPR008979">
    <property type="entry name" value="Galactose-bd-like_sf"/>
</dbReference>
<accession>A0AAV4T5M9</accession>
<evidence type="ECO:0000256" key="13">
    <source>
        <dbReference type="ARBA" id="ARBA00068212"/>
    </source>
</evidence>
<evidence type="ECO:0000256" key="4">
    <source>
        <dbReference type="ARBA" id="ARBA00022499"/>
    </source>
</evidence>
<evidence type="ECO:0000256" key="6">
    <source>
        <dbReference type="ARBA" id="ARBA00022737"/>
    </source>
</evidence>
<feature type="compositionally biased region" description="Acidic residues" evidence="15">
    <location>
        <begin position="416"/>
        <end position="436"/>
    </location>
</feature>
<dbReference type="Gene3D" id="3.40.50.10190">
    <property type="entry name" value="BRCT domain"/>
    <property type="match status" value="2"/>
</dbReference>
<keyword evidence="18" id="KW-1185">Reference proteome</keyword>
<comment type="subcellular location">
    <subcellularLocation>
        <location evidence="2">Chromosome</location>
    </subcellularLocation>
    <subcellularLocation>
        <location evidence="1">Nucleus</location>
    </subcellularLocation>
</comment>
<evidence type="ECO:0000256" key="1">
    <source>
        <dbReference type="ARBA" id="ARBA00004123"/>
    </source>
</evidence>
<dbReference type="FunFam" id="3.40.50.10190:FF:000012">
    <property type="entry name" value="X-ray repair cross complementing 1"/>
    <property type="match status" value="1"/>
</dbReference>
<dbReference type="PANTHER" id="PTHR11370:SF5">
    <property type="entry name" value="DNA REPAIR PROTEIN XRCC1"/>
    <property type="match status" value="1"/>
</dbReference>
<evidence type="ECO:0000256" key="8">
    <source>
        <dbReference type="ARBA" id="ARBA00022843"/>
    </source>
</evidence>
<feature type="region of interest" description="Disordered" evidence="15">
    <location>
        <begin position="412"/>
        <end position="550"/>
    </location>
</feature>
<comment type="caution">
    <text evidence="17">The sequence shown here is derived from an EMBL/GenBank/DDBJ whole genome shotgun (WGS) entry which is preliminary data.</text>
</comment>
<feature type="compositionally biased region" description="Polar residues" evidence="15">
    <location>
        <begin position="488"/>
        <end position="498"/>
    </location>
</feature>
<reference evidence="17 18" key="1">
    <citation type="submission" date="2021-06" db="EMBL/GenBank/DDBJ databases">
        <title>Caerostris darwini draft genome.</title>
        <authorList>
            <person name="Kono N."/>
            <person name="Arakawa K."/>
        </authorList>
    </citation>
    <scope>NUCLEOTIDE SEQUENCE [LARGE SCALE GENOMIC DNA]</scope>
</reference>
<comment type="subunit">
    <text evidence="12">Homodimer. Interacts with polynucleotide kinase (PNK), DNA polymerase-beta (POLB) and DNA ligase III (LIG3). Interacts with APTX and APLF. Interacts with APEX1; the interaction is induced by SIRT1 and increases with the acetylated form of APEX1. Interacts with (poly-ADP-ribosylated) PARP1.</text>
</comment>
<dbReference type="SUPFAM" id="SSF52113">
    <property type="entry name" value="BRCT domain"/>
    <property type="match status" value="2"/>
</dbReference>
<keyword evidence="5" id="KW-0597">Phosphoprotein</keyword>
<dbReference type="Pfam" id="PF00533">
    <property type="entry name" value="BRCT"/>
    <property type="match status" value="1"/>
</dbReference>
<dbReference type="GO" id="GO:0005634">
    <property type="term" value="C:nucleus"/>
    <property type="evidence" value="ECO:0007669"/>
    <property type="project" value="UniProtKB-SubCell"/>
</dbReference>
<sequence>MPEIKIKHVVSFSSEDKVHKAENILKSETYRKWKCASPGEKSASILLQFEKATQIHSIDIGNESSAFVEILVGRSSDTVSDYQVLLVASSFMSPLESRNENHTNRVRMFGPDKLTQKVKDEKWDYVQVVCTQPFNKNITYGLSFIKFHSPPEKIEEKSIECETKNTSVKFGAFKLKYEDDDEADSSSIGSWLERKHKNSSNSLSSSQDSPSYATAILASVNSSQSSQQGNSSKRKLDSTEEQDKPLAKKESTVVHVNKDKVGYKNILGSKTDIASPSVKPKDTLKVKKNVVQKAINQSLNGMKASNSNKQDKVGGKKPFNKIMERVVLVISGFVNPLRGEIRDKALEMGAKYKGDWDNSCTHLICAFINTPKYLQVRGKGGRIVTKEWVLDCHKKKVLLDWKLYMLGNYSASSSDLSEEEGGSSEEWDGDDSSEEEMPIKKQKVKKPNSKPNVKQSSDTKKVAQRRPKSSSNSDSDELKQNAKKMKTLSPQKKLPQSSDVKKTAEPKPQSFFDSDNDTQPLPGNGIVKNANKSPAQNPPDIHNDDSETADEEALDDYMAATDVDSNSEGDTEDEIRKVKEKALKKAELNVESLKKEESCDSDISLLPSKMDTTTLPLPELPNLFKQRHFFLYGEFSPKTYKDLQRYIIAYNGVLEDYMSNTVKYVVTESKWDENFEEALNNNDDLIFVKPDWVFKCHETGKQVPYQSYIVIPSS</sequence>
<dbReference type="GO" id="GO:0000012">
    <property type="term" value="P:single strand break repair"/>
    <property type="evidence" value="ECO:0007669"/>
    <property type="project" value="InterPro"/>
</dbReference>
<evidence type="ECO:0000256" key="7">
    <source>
        <dbReference type="ARBA" id="ARBA00022763"/>
    </source>
</evidence>
<keyword evidence="6" id="KW-0677">Repeat</keyword>
<evidence type="ECO:0000256" key="15">
    <source>
        <dbReference type="SAM" id="MobiDB-lite"/>
    </source>
</evidence>
<evidence type="ECO:0000256" key="9">
    <source>
        <dbReference type="ARBA" id="ARBA00023204"/>
    </source>
</evidence>
<dbReference type="FunFam" id="2.60.120.260:FF:000025">
    <property type="entry name" value="DNA repair protein XRCC1 isoform X1"/>
    <property type="match status" value="1"/>
</dbReference>
<organism evidence="17 18">
    <name type="scientific">Caerostris darwini</name>
    <dbReference type="NCBI Taxonomy" id="1538125"/>
    <lineage>
        <taxon>Eukaryota</taxon>
        <taxon>Metazoa</taxon>
        <taxon>Ecdysozoa</taxon>
        <taxon>Arthropoda</taxon>
        <taxon>Chelicerata</taxon>
        <taxon>Arachnida</taxon>
        <taxon>Araneae</taxon>
        <taxon>Araneomorphae</taxon>
        <taxon>Entelegynae</taxon>
        <taxon>Araneoidea</taxon>
        <taxon>Araneidae</taxon>
        <taxon>Caerostris</taxon>
    </lineage>
</organism>
<dbReference type="InterPro" id="IPR001357">
    <property type="entry name" value="BRCT_dom"/>
</dbReference>
<evidence type="ECO:0000313" key="17">
    <source>
        <dbReference type="EMBL" id="GIY40586.1"/>
    </source>
</evidence>
<keyword evidence="9" id="KW-0234">DNA repair</keyword>
<dbReference type="Pfam" id="PF16589">
    <property type="entry name" value="BRCT_2"/>
    <property type="match status" value="1"/>
</dbReference>
<keyword evidence="7" id="KW-0227">DNA damage</keyword>
<dbReference type="Pfam" id="PF01834">
    <property type="entry name" value="XRCC1_N"/>
    <property type="match status" value="1"/>
</dbReference>
<feature type="compositionally biased region" description="Low complexity" evidence="15">
    <location>
        <begin position="220"/>
        <end position="231"/>
    </location>
</feature>
<evidence type="ECO:0000256" key="2">
    <source>
        <dbReference type="ARBA" id="ARBA00004286"/>
    </source>
</evidence>
<dbReference type="Gene3D" id="2.60.120.260">
    <property type="entry name" value="Galactose-binding domain-like"/>
    <property type="match status" value="1"/>
</dbReference>
<keyword evidence="10" id="KW-0539">Nucleus</keyword>
<dbReference type="GO" id="GO:0003684">
    <property type="term" value="F:damaged DNA binding"/>
    <property type="evidence" value="ECO:0007669"/>
    <property type="project" value="InterPro"/>
</dbReference>
<feature type="domain" description="BRCT" evidence="16">
    <location>
        <begin position="318"/>
        <end position="406"/>
    </location>
</feature>
<dbReference type="SMART" id="SM00292">
    <property type="entry name" value="BRCT"/>
    <property type="match status" value="2"/>
</dbReference>
<feature type="region of interest" description="Disordered" evidence="15">
    <location>
        <begin position="220"/>
        <end position="253"/>
    </location>
</feature>
<dbReference type="InterPro" id="IPR036420">
    <property type="entry name" value="BRCT_dom_sf"/>
</dbReference>
<evidence type="ECO:0000259" key="16">
    <source>
        <dbReference type="PROSITE" id="PS50172"/>
    </source>
</evidence>
<dbReference type="PANTHER" id="PTHR11370">
    <property type="entry name" value="DNA-REPAIR PROTEIN XRCC1"/>
    <property type="match status" value="1"/>
</dbReference>
<evidence type="ECO:0000256" key="12">
    <source>
        <dbReference type="ARBA" id="ARBA00064453"/>
    </source>
</evidence>
<dbReference type="GO" id="GO:0006303">
    <property type="term" value="P:double-strand break repair via nonhomologous end joining"/>
    <property type="evidence" value="ECO:0007669"/>
    <property type="project" value="InterPro"/>
</dbReference>
<evidence type="ECO:0000256" key="11">
    <source>
        <dbReference type="ARBA" id="ARBA00055460"/>
    </source>
</evidence>
<dbReference type="GO" id="GO:0006284">
    <property type="term" value="P:base-excision repair"/>
    <property type="evidence" value="ECO:0007669"/>
    <property type="project" value="InterPro"/>
</dbReference>
<dbReference type="CDD" id="cd17725">
    <property type="entry name" value="BRCT_XRCC1_rpt1"/>
    <property type="match status" value="1"/>
</dbReference>
<name>A0AAV4T5M9_9ARAC</name>
<dbReference type="InterPro" id="IPR045080">
    <property type="entry name" value="BRCT_XRCC1_rpt1"/>
</dbReference>
<dbReference type="InterPro" id="IPR002706">
    <property type="entry name" value="Xrcc1_N"/>
</dbReference>
<keyword evidence="3" id="KW-0158">Chromosome</keyword>
<feature type="compositionally biased region" description="Polar residues" evidence="15">
    <location>
        <begin position="511"/>
        <end position="521"/>
    </location>
</feature>
<feature type="domain" description="BRCT" evidence="16">
    <location>
        <begin position="619"/>
        <end position="710"/>
    </location>
</feature>
<evidence type="ECO:0000313" key="18">
    <source>
        <dbReference type="Proteomes" id="UP001054837"/>
    </source>
</evidence>
<gene>
    <name evidence="17" type="primary">XRCC1</name>
    <name evidence="17" type="ORF">CDAR_498971</name>
</gene>
<dbReference type="EMBL" id="BPLQ01008960">
    <property type="protein sequence ID" value="GIY40586.1"/>
    <property type="molecule type" value="Genomic_DNA"/>
</dbReference>
<keyword evidence="4" id="KW-1017">Isopeptide bond</keyword>
<dbReference type="SUPFAM" id="SSF49785">
    <property type="entry name" value="Galactose-binding domain-like"/>
    <property type="match status" value="1"/>
</dbReference>
<dbReference type="PROSITE" id="PS50172">
    <property type="entry name" value="BRCT"/>
    <property type="match status" value="2"/>
</dbReference>
<comment type="function">
    <text evidence="11">Scaffold protein involved in DNA single-strand break repair by mediating the assembly of DNA break repair protein complexes. Negatively regulates ADP-ribosyltransferase activity of PARP1 during base-excision repair in order to prevent excessive PARP1 activity. Recognizes and binds poly-ADP-ribose chains: specifically binds auto-poly-ADP-ribosylated PARP1, limiting its activity.</text>
</comment>
<feature type="compositionally biased region" description="Basic and acidic residues" evidence="15">
    <location>
        <begin position="234"/>
        <end position="253"/>
    </location>
</feature>
<dbReference type="AlphaFoldDB" id="A0AAV4T5M9"/>
<keyword evidence="8" id="KW-0832">Ubl conjugation</keyword>
<dbReference type="GO" id="GO:0005694">
    <property type="term" value="C:chromosome"/>
    <property type="evidence" value="ECO:0007669"/>
    <property type="project" value="UniProtKB-SubCell"/>
</dbReference>
<dbReference type="Proteomes" id="UP001054837">
    <property type="component" value="Unassembled WGS sequence"/>
</dbReference>
<dbReference type="CDD" id="cd17707">
    <property type="entry name" value="BRCT_XRCC1_rpt2"/>
    <property type="match status" value="1"/>
</dbReference>
<evidence type="ECO:0000256" key="14">
    <source>
        <dbReference type="ARBA" id="ARBA00079580"/>
    </source>
</evidence>
<protein>
    <recommendedName>
        <fullName evidence="13">DNA repair protein XRCC1</fullName>
    </recommendedName>
    <alternativeName>
        <fullName evidence="14">X-ray repair cross-complementing protein 1</fullName>
    </alternativeName>
</protein>